<keyword evidence="1" id="KW-0732">Signal</keyword>
<evidence type="ECO:0000313" key="4">
    <source>
        <dbReference type="Proteomes" id="UP001324634"/>
    </source>
</evidence>
<feature type="chain" id="PRO_5043634985" evidence="1">
    <location>
        <begin position="19"/>
        <end position="297"/>
    </location>
</feature>
<dbReference type="InterPro" id="IPR029058">
    <property type="entry name" value="AB_hydrolase_fold"/>
</dbReference>
<dbReference type="PANTHER" id="PTHR11614">
    <property type="entry name" value="PHOSPHOLIPASE-RELATED"/>
    <property type="match status" value="1"/>
</dbReference>
<keyword evidence="3" id="KW-0378">Hydrolase</keyword>
<evidence type="ECO:0000313" key="3">
    <source>
        <dbReference type="EMBL" id="WPU66286.1"/>
    </source>
</evidence>
<proteinExistence type="predicted"/>
<dbReference type="EMBL" id="CP139487">
    <property type="protein sequence ID" value="WPU66286.1"/>
    <property type="molecule type" value="Genomic_DNA"/>
</dbReference>
<organism evidence="3 4">
    <name type="scientific">Peredibacter starrii</name>
    <dbReference type="NCBI Taxonomy" id="28202"/>
    <lineage>
        <taxon>Bacteria</taxon>
        <taxon>Pseudomonadati</taxon>
        <taxon>Bdellovibrionota</taxon>
        <taxon>Bacteriovoracia</taxon>
        <taxon>Bacteriovoracales</taxon>
        <taxon>Bacteriovoracaceae</taxon>
        <taxon>Peredibacter</taxon>
    </lineage>
</organism>
<feature type="signal peptide" evidence="1">
    <location>
        <begin position="1"/>
        <end position="18"/>
    </location>
</feature>
<dbReference type="Pfam" id="PF12146">
    <property type="entry name" value="Hydrolase_4"/>
    <property type="match status" value="1"/>
</dbReference>
<dbReference type="GO" id="GO:0016787">
    <property type="term" value="F:hydrolase activity"/>
    <property type="evidence" value="ECO:0007669"/>
    <property type="project" value="UniProtKB-KW"/>
</dbReference>
<sequence length="297" mass="34390">MKALAFLGLLILSLPSFGSDFYEVKESSTYNKQIFEVNDSRGELHKIAAHTYSNQNDRLVFMAHGYGDNCAYLKPMIRWFLNEKYDVLCMELPGHGESTGTKADISHIEAYADIYKSIFPKIATYNYASMIFFAHSTGNTGMIEFLLDNQQHQFKKIIMVAPLVRSYLWELSLFGHNVFGHFLSKLPRRPSMIKNAEFKELKKQDPSPIKKVPTHWFQQLVDWNKKLETDGRQSAAEVEVIFGTKDTVIDYEFNESFIKSRFSNAHVQTIKGSDHLIFWEEEPYPTQLFEMLKQALK</sequence>
<dbReference type="Gene3D" id="3.40.50.1820">
    <property type="entry name" value="alpha/beta hydrolase"/>
    <property type="match status" value="1"/>
</dbReference>
<reference evidence="3 4" key="1">
    <citation type="submission" date="2023-11" db="EMBL/GenBank/DDBJ databases">
        <title>Peredibacter starrii A3.12.</title>
        <authorList>
            <person name="Mitchell R.J."/>
        </authorList>
    </citation>
    <scope>NUCLEOTIDE SEQUENCE [LARGE SCALE GENOMIC DNA]</scope>
    <source>
        <strain evidence="3 4">A3.12</strain>
    </source>
</reference>
<name>A0AAX4HTG0_9BACT</name>
<evidence type="ECO:0000259" key="2">
    <source>
        <dbReference type="Pfam" id="PF12146"/>
    </source>
</evidence>
<evidence type="ECO:0000256" key="1">
    <source>
        <dbReference type="SAM" id="SignalP"/>
    </source>
</evidence>
<dbReference type="SUPFAM" id="SSF53474">
    <property type="entry name" value="alpha/beta-Hydrolases"/>
    <property type="match status" value="1"/>
</dbReference>
<dbReference type="Proteomes" id="UP001324634">
    <property type="component" value="Chromosome"/>
</dbReference>
<dbReference type="RefSeq" id="WP_321398345.1">
    <property type="nucleotide sequence ID" value="NZ_CP139487.1"/>
</dbReference>
<protein>
    <submittedName>
        <fullName evidence="3">Alpha/beta hydrolase</fullName>
    </submittedName>
</protein>
<gene>
    <name evidence="3" type="ORF">SOO65_05955</name>
</gene>
<dbReference type="KEGG" id="psti:SOO65_05955"/>
<feature type="domain" description="Serine aminopeptidase S33" evidence="2">
    <location>
        <begin position="55"/>
        <end position="281"/>
    </location>
</feature>
<dbReference type="InterPro" id="IPR022742">
    <property type="entry name" value="Hydrolase_4"/>
</dbReference>
<dbReference type="AlphaFoldDB" id="A0AAX4HTG0"/>
<keyword evidence="4" id="KW-1185">Reference proteome</keyword>
<dbReference type="InterPro" id="IPR051044">
    <property type="entry name" value="MAG_DAG_Lipase"/>
</dbReference>
<accession>A0AAX4HTG0</accession>